<dbReference type="AlphaFoldDB" id="A0A9X3TZX5"/>
<feature type="transmembrane region" description="Helical" evidence="5">
    <location>
        <begin position="210"/>
        <end position="228"/>
    </location>
</feature>
<feature type="transmembrane region" description="Helical" evidence="5">
    <location>
        <begin position="261"/>
        <end position="279"/>
    </location>
</feature>
<feature type="transmembrane region" description="Helical" evidence="5">
    <location>
        <begin position="7"/>
        <end position="27"/>
    </location>
</feature>
<dbReference type="PANTHER" id="PTHR32322">
    <property type="entry name" value="INNER MEMBRANE TRANSPORTER"/>
    <property type="match status" value="1"/>
</dbReference>
<dbReference type="InterPro" id="IPR000620">
    <property type="entry name" value="EamA_dom"/>
</dbReference>
<dbReference type="GO" id="GO:0016020">
    <property type="term" value="C:membrane"/>
    <property type="evidence" value="ECO:0007669"/>
    <property type="project" value="UniProtKB-SubCell"/>
</dbReference>
<dbReference type="PANTHER" id="PTHR32322:SF9">
    <property type="entry name" value="AMINO-ACID METABOLITE EFFLUX PUMP-RELATED"/>
    <property type="match status" value="1"/>
</dbReference>
<dbReference type="Proteomes" id="UP001141619">
    <property type="component" value="Unassembled WGS sequence"/>
</dbReference>
<feature type="domain" description="EamA" evidence="6">
    <location>
        <begin position="6"/>
        <end position="131"/>
    </location>
</feature>
<feature type="transmembrane region" description="Helical" evidence="5">
    <location>
        <begin position="63"/>
        <end position="83"/>
    </location>
</feature>
<name>A0A9X3TZX5_9PROT</name>
<proteinExistence type="predicted"/>
<evidence type="ECO:0000256" key="4">
    <source>
        <dbReference type="ARBA" id="ARBA00023136"/>
    </source>
</evidence>
<feature type="transmembrane region" description="Helical" evidence="5">
    <location>
        <begin position="115"/>
        <end position="137"/>
    </location>
</feature>
<evidence type="ECO:0000256" key="2">
    <source>
        <dbReference type="ARBA" id="ARBA00022692"/>
    </source>
</evidence>
<organism evidence="7 8">
    <name type="scientific">Govanella unica</name>
    <dbReference type="NCBI Taxonomy" id="2975056"/>
    <lineage>
        <taxon>Bacteria</taxon>
        <taxon>Pseudomonadati</taxon>
        <taxon>Pseudomonadota</taxon>
        <taxon>Alphaproteobacteria</taxon>
        <taxon>Emcibacterales</taxon>
        <taxon>Govanellaceae</taxon>
        <taxon>Govanella</taxon>
    </lineage>
</organism>
<feature type="transmembrane region" description="Helical" evidence="5">
    <location>
        <begin position="235"/>
        <end position="255"/>
    </location>
</feature>
<dbReference type="InterPro" id="IPR050638">
    <property type="entry name" value="AA-Vitamin_Transporters"/>
</dbReference>
<dbReference type="InterPro" id="IPR037185">
    <property type="entry name" value="EmrE-like"/>
</dbReference>
<protein>
    <submittedName>
        <fullName evidence="7">DMT family transporter</fullName>
    </submittedName>
</protein>
<keyword evidence="8" id="KW-1185">Reference proteome</keyword>
<dbReference type="Pfam" id="PF00892">
    <property type="entry name" value="EamA"/>
    <property type="match status" value="2"/>
</dbReference>
<evidence type="ECO:0000256" key="3">
    <source>
        <dbReference type="ARBA" id="ARBA00022989"/>
    </source>
</evidence>
<feature type="transmembrane region" description="Helical" evidence="5">
    <location>
        <begin position="172"/>
        <end position="190"/>
    </location>
</feature>
<dbReference type="SUPFAM" id="SSF103481">
    <property type="entry name" value="Multidrug resistance efflux transporter EmrE"/>
    <property type="match status" value="2"/>
</dbReference>
<keyword evidence="3 5" id="KW-1133">Transmembrane helix</keyword>
<evidence type="ECO:0000256" key="1">
    <source>
        <dbReference type="ARBA" id="ARBA00004141"/>
    </source>
</evidence>
<feature type="transmembrane region" description="Helical" evidence="5">
    <location>
        <begin position="143"/>
        <end position="160"/>
    </location>
</feature>
<feature type="transmembrane region" description="Helical" evidence="5">
    <location>
        <begin position="89"/>
        <end position="108"/>
    </location>
</feature>
<evidence type="ECO:0000313" key="8">
    <source>
        <dbReference type="Proteomes" id="UP001141619"/>
    </source>
</evidence>
<dbReference type="EMBL" id="JANWOI010000005">
    <property type="protein sequence ID" value="MDA5195066.1"/>
    <property type="molecule type" value="Genomic_DNA"/>
</dbReference>
<accession>A0A9X3TZX5</accession>
<keyword evidence="2 5" id="KW-0812">Transmembrane</keyword>
<evidence type="ECO:0000259" key="6">
    <source>
        <dbReference type="Pfam" id="PF00892"/>
    </source>
</evidence>
<reference evidence="7" key="2">
    <citation type="journal article" date="2023" name="Syst. Appl. Microbiol.">
        <title>Govania unica gen. nov., sp. nov., a rare biosphere bacterium that represents a novel family in the class Alphaproteobacteria.</title>
        <authorList>
            <person name="Vandamme P."/>
            <person name="Peeters C."/>
            <person name="Hettiarachchi A."/>
            <person name="Cnockaert M."/>
            <person name="Carlier A."/>
        </authorList>
    </citation>
    <scope>NUCLEOTIDE SEQUENCE</scope>
    <source>
        <strain evidence="7">LMG 31809</strain>
    </source>
</reference>
<keyword evidence="4 5" id="KW-0472">Membrane</keyword>
<reference evidence="7" key="1">
    <citation type="submission" date="2022-08" db="EMBL/GenBank/DDBJ databases">
        <authorList>
            <person name="Vandamme P."/>
            <person name="Hettiarachchi A."/>
            <person name="Peeters C."/>
            <person name="Cnockaert M."/>
            <person name="Carlier A."/>
        </authorList>
    </citation>
    <scope>NUCLEOTIDE SEQUENCE</scope>
    <source>
        <strain evidence="7">LMG 31809</strain>
    </source>
</reference>
<gene>
    <name evidence="7" type="ORF">NYP16_14020</name>
</gene>
<feature type="transmembrane region" description="Helical" evidence="5">
    <location>
        <begin position="33"/>
        <end position="51"/>
    </location>
</feature>
<feature type="domain" description="EamA" evidence="6">
    <location>
        <begin position="143"/>
        <end position="278"/>
    </location>
</feature>
<evidence type="ECO:0000256" key="5">
    <source>
        <dbReference type="SAM" id="Phobius"/>
    </source>
</evidence>
<evidence type="ECO:0000313" key="7">
    <source>
        <dbReference type="EMBL" id="MDA5195066.1"/>
    </source>
</evidence>
<comment type="subcellular location">
    <subcellularLocation>
        <location evidence="1">Membrane</location>
        <topology evidence="1">Multi-pass membrane protein</topology>
    </subcellularLocation>
</comment>
<comment type="caution">
    <text evidence="7">The sequence shown here is derived from an EMBL/GenBank/DDBJ whole genome shotgun (WGS) entry which is preliminary data.</text>
</comment>
<sequence length="300" mass="32343">MPLPHILLAILINVGWGGNFVAIRYGLQDMSPIFFSALRFAILLPFLLPWLKWRSGRMKPVLLAAALGGPMHFSTVFLGTALLGHASSAAFLTQLAVPITMLLAFLFLGERIGKWRIIGMAVSFVGVAVLSFDPHIFGHLDGVAVLLWSQCAYACCAIFMRKVQGFSMLEMQAWMAALSAPGLMALSFLFESGQGAELQGLTATGMGALAYSILGASILGHGGAYFLYQRHPVTAVMPYLLLSPVFATIGGVWLLGEELTLRMIIGGLIISTGVAIVVYRERRRLAAELGTVQLRETEAA</sequence>
<dbReference type="RefSeq" id="WP_274944779.1">
    <property type="nucleotide sequence ID" value="NZ_JANWOI010000005.1"/>
</dbReference>